<dbReference type="Proteomes" id="UP000196503">
    <property type="component" value="Unassembled WGS sequence"/>
</dbReference>
<evidence type="ECO:0000313" key="2">
    <source>
        <dbReference type="Proteomes" id="UP000196503"/>
    </source>
</evidence>
<protein>
    <submittedName>
        <fullName evidence="1">Uncharacterized protein</fullName>
    </submittedName>
</protein>
<reference evidence="1 2" key="1">
    <citation type="submission" date="2017-05" db="EMBL/GenBank/DDBJ databases">
        <title>The Genome Sequence of Enterococcus faecium 2D5_DIV0622.</title>
        <authorList>
            <consortium name="The Broad Institute Genomics Platform"/>
            <consortium name="The Broad Institute Genomic Center for Infectious Diseases"/>
            <person name="Earl A."/>
            <person name="Manson A."/>
            <person name="Schwartman J."/>
            <person name="Gilmore M."/>
            <person name="Abouelleil A."/>
            <person name="Cao P."/>
            <person name="Chapman S."/>
            <person name="Cusick C."/>
            <person name="Shea T."/>
            <person name="Young S."/>
            <person name="Neafsey D."/>
            <person name="Nusbaum C."/>
            <person name="Birren B."/>
        </authorList>
    </citation>
    <scope>NUCLEOTIDE SEQUENCE [LARGE SCALE GENOMIC DNA]</scope>
    <source>
        <strain evidence="1 2">2D5_DIV0622</strain>
    </source>
</reference>
<sequence length="129" mass="15069">MKITQYSFVDDEYSVDCVLKMQPIGVTPDKIKTLKLLSNIDLTTWHEVDDVSDEFGEGYQWEKDGFTFGASGIITNFDGCEVSSSEHYLPFYDYWRTEMYNRNPDYYGFMIAWKKFVSIEDLSIDFALT</sequence>
<evidence type="ECO:0000313" key="1">
    <source>
        <dbReference type="EMBL" id="OUZ18987.1"/>
    </source>
</evidence>
<proteinExistence type="predicted"/>
<organism evidence="1 2">
    <name type="scientific">Enterococcus cecorum</name>
    <dbReference type="NCBI Taxonomy" id="44008"/>
    <lineage>
        <taxon>Bacteria</taxon>
        <taxon>Bacillati</taxon>
        <taxon>Bacillota</taxon>
        <taxon>Bacilli</taxon>
        <taxon>Lactobacillales</taxon>
        <taxon>Enterococcaceae</taxon>
        <taxon>Enterococcus</taxon>
    </lineage>
</organism>
<accession>A0A200I3X2</accession>
<comment type="caution">
    <text evidence="1">The sequence shown here is derived from an EMBL/GenBank/DDBJ whole genome shotgun (WGS) entry which is preliminary data.</text>
</comment>
<gene>
    <name evidence="1" type="ORF">A5869_000635</name>
</gene>
<dbReference type="RefSeq" id="WP_256968749.1">
    <property type="nucleotide sequence ID" value="NZ_NIBL01000001.1"/>
</dbReference>
<dbReference type="AlphaFoldDB" id="A0A200I3X2"/>
<name>A0A200I3X2_9ENTE</name>
<dbReference type="EMBL" id="NIBL01000001">
    <property type="protein sequence ID" value="OUZ18987.1"/>
    <property type="molecule type" value="Genomic_DNA"/>
</dbReference>